<sequence length="469" mass="55870">MNILLFFLITIKLKYKTDEQSSIKLKEYRRQYSSVFKVYFNRLLEGIPSKEILHLELNNVELISSSFKGSALQEARTLLKAWESKKSQDKNHLIFGGRKSFLDRIKGNISKEELQKRRLQKLCCIGQAEKHGNVMFSIQEDFNILFKPTRQEHIVLEFLESQKKRYARELKAIYIKSFLEKKYPITYHLDNEFVYLTFDETILKNENKELESIPNRIMALDLNPNYIGWSIVDWVSSSEFKIVKSGIYNFKSLNDKEKELKDLKLDSSHPKRKYINNKRRTEVFEVSKNLINKALYYKCQIFSVEDLNIQTKDTNLGKSFNKLINNQWIRTDLILNLQKRCNIFGIKFLKVKPEYSSFIGNFLYRSLNLPDMVLASIEISRRAFEYYNQYVSKKFEIRKNIVRPSLVDFRTLYLKSLEEFELQPVYKDLIELYYFFKKSKMLYRLSLDKFSLKFSSCFSVKSQLSHISF</sequence>
<name>A0A8S5QEN6_9CAUD</name>
<evidence type="ECO:0000313" key="1">
    <source>
        <dbReference type="EMBL" id="DAE17750.1"/>
    </source>
</evidence>
<protein>
    <submittedName>
        <fullName evidence="1">CRISPR-associated protein</fullName>
    </submittedName>
</protein>
<accession>A0A8S5QEN6</accession>
<dbReference type="EMBL" id="BK015645">
    <property type="protein sequence ID" value="DAE17750.1"/>
    <property type="molecule type" value="Genomic_DNA"/>
</dbReference>
<organism evidence="1">
    <name type="scientific">Myoviridae sp. ctn8H20</name>
    <dbReference type="NCBI Taxonomy" id="2825169"/>
    <lineage>
        <taxon>Viruses</taxon>
        <taxon>Duplodnaviria</taxon>
        <taxon>Heunggongvirae</taxon>
        <taxon>Uroviricota</taxon>
        <taxon>Caudoviricetes</taxon>
    </lineage>
</organism>
<reference evidence="1" key="1">
    <citation type="journal article" date="2021" name="Proc. Natl. Acad. Sci. U.S.A.">
        <title>A Catalog of Tens of Thousands of Viruses from Human Metagenomes Reveals Hidden Associations with Chronic Diseases.</title>
        <authorList>
            <person name="Tisza M.J."/>
            <person name="Buck C.B."/>
        </authorList>
    </citation>
    <scope>NUCLEOTIDE SEQUENCE</scope>
    <source>
        <strain evidence="1">Ctn8H20</strain>
    </source>
</reference>
<proteinExistence type="predicted"/>